<dbReference type="AlphaFoldDB" id="A0A438HL81"/>
<dbReference type="Pfam" id="PF13952">
    <property type="entry name" value="DUF4216"/>
    <property type="match status" value="1"/>
</dbReference>
<dbReference type="Proteomes" id="UP000288805">
    <property type="component" value="Unassembled WGS sequence"/>
</dbReference>
<sequence>MDRSWMQLQNRLCNEYVEGVRTFIQAAKQHLRVDNKTRCPCRQCLNVRFQDLIIVEQHLIRYGFSSSYNRWIHHGDEVEGVSHAQPDMCSDSNGCAINDNYVDDEINDAINDMHGPRNKEVNSNESIGHEIGRNGKNIDYLFSEAHRELYPGCTKFSALSFLVKLMHIKVLNRWSNKSFDMLLELLLDAFPDGANIPKSHYDAKKMLRDFGLGYDSIHACKYDCALFWKENETFHNCPVCNEPRYKNGKIPQKVLRHFPLKPRLQRLFMSRYTSADMRWHKEKRFHEDGVLRHPADSEVWKDFDNQYPWFAQDARNVRLGLATDGFNPFGTMSNNYSMWPVVLVPYNMPPWKCMKESFFMMSLLIPGPHAPGKDIDIYLRPLVDELKELWHDGVHTFDMSSGDYFRMHACLLWTIHDFPAYGNLSGWSTKGYKACPTCNEDTSSQGIRSKICYMGHRRFLPLNHSWRRSRQHDGKPEHRPPPKTLSGEDILQQLSHVYNSRPGKHINNKDKKRKRGPEELNWTRKSIFFELEYWSKLKMRHNIDVMHVEKNVCDNVVNTLLNIVGKTKDTEKARLDLADMKIRNELHLQLKGNKLLKPHACYTLTFEERKEFCKFLKSVKFPDGYAANISRNVNISDGKILGLKSHDCHVLLQRLLPVGIRPYLNKDICTALVELSGFFQKLCAKTLYVADLERLEEGIVIILCKLERIFPPAFFDIMIHLAVHLPREAKLAGPVSYRWMYPFERNEDNREEQASGHLSIFSQQARPIGGRQLQQLSKEELEKAHCEHLDELRRISASNLELEQEKYFPKWFKDHMRQMRIKHPSEVTKELYSLACGPDARIHTYTGWEHDGENVNFYGVLTNVLELDYLFGYKIILFKCKWFDTNHQRKKIQQDPHFTIINISSTWYENDPFVLATQAHQVFYLDDYKNGQNWKVVQKVQHRHLWDILEVDSNIEVDANFDETNKDDAYQENESCDIEWSFELDDQLERFDRINVNPEVINNNILCMGDRNDDGDDDFICDDIIEEDIIVDNDNIVEEWLSSESESD</sequence>
<evidence type="ECO:0000259" key="4">
    <source>
        <dbReference type="Pfam" id="PF13963"/>
    </source>
</evidence>
<evidence type="ECO:0000313" key="6">
    <source>
        <dbReference type="Proteomes" id="UP000288805"/>
    </source>
</evidence>
<dbReference type="Pfam" id="PF02992">
    <property type="entry name" value="Transposase_21"/>
    <property type="match status" value="1"/>
</dbReference>
<proteinExistence type="predicted"/>
<feature type="compositionally biased region" description="Basic and acidic residues" evidence="1">
    <location>
        <begin position="471"/>
        <end position="480"/>
    </location>
</feature>
<accession>A0A438HL81</accession>
<evidence type="ECO:0000256" key="1">
    <source>
        <dbReference type="SAM" id="MobiDB-lite"/>
    </source>
</evidence>
<evidence type="ECO:0000313" key="5">
    <source>
        <dbReference type="EMBL" id="RVW85212.1"/>
    </source>
</evidence>
<evidence type="ECO:0000259" key="3">
    <source>
        <dbReference type="Pfam" id="PF13960"/>
    </source>
</evidence>
<reference evidence="5 6" key="1">
    <citation type="journal article" date="2018" name="PLoS Genet.">
        <title>Population sequencing reveals clonal diversity and ancestral inbreeding in the grapevine cultivar Chardonnay.</title>
        <authorList>
            <person name="Roach M.J."/>
            <person name="Johnson D.L."/>
            <person name="Bohlmann J."/>
            <person name="van Vuuren H.J."/>
            <person name="Jones S.J."/>
            <person name="Pretorius I.S."/>
            <person name="Schmidt S.A."/>
            <person name="Borneman A.R."/>
        </authorList>
    </citation>
    <scope>NUCLEOTIDE SEQUENCE [LARGE SCALE GENOMIC DNA]</scope>
    <source>
        <strain evidence="6">cv. Chardonnay</strain>
        <tissue evidence="5">Leaf</tissue>
    </source>
</reference>
<dbReference type="InterPro" id="IPR029480">
    <property type="entry name" value="Transpos_assoc"/>
</dbReference>
<evidence type="ECO:0008006" key="7">
    <source>
        <dbReference type="Google" id="ProtNLM"/>
    </source>
</evidence>
<feature type="region of interest" description="Disordered" evidence="1">
    <location>
        <begin position="465"/>
        <end position="486"/>
    </location>
</feature>
<protein>
    <recommendedName>
        <fullName evidence="7">Transposase-associated domain-containing protein</fullName>
    </recommendedName>
</protein>
<name>A0A438HL81_VITVI</name>
<dbReference type="InterPro" id="IPR025452">
    <property type="entry name" value="DUF4218"/>
</dbReference>
<feature type="domain" description="Transposase-associated" evidence="4">
    <location>
        <begin position="3"/>
        <end position="75"/>
    </location>
</feature>
<feature type="domain" description="DUF4218" evidence="3">
    <location>
        <begin position="682"/>
        <end position="746"/>
    </location>
</feature>
<dbReference type="InterPro" id="IPR004242">
    <property type="entry name" value="Transposase_21"/>
</dbReference>
<dbReference type="Pfam" id="PF13963">
    <property type="entry name" value="Transpos_assoc"/>
    <property type="match status" value="1"/>
</dbReference>
<dbReference type="PANTHER" id="PTHR10775:SF185">
    <property type="entry name" value="OS08G0208400 PROTEIN"/>
    <property type="match status" value="1"/>
</dbReference>
<evidence type="ECO:0000259" key="2">
    <source>
        <dbReference type="Pfam" id="PF13952"/>
    </source>
</evidence>
<comment type="caution">
    <text evidence="5">The sequence shown here is derived from an EMBL/GenBank/DDBJ whole genome shotgun (WGS) entry which is preliminary data.</text>
</comment>
<dbReference type="EMBL" id="QGNW01000206">
    <property type="protein sequence ID" value="RVW85212.1"/>
    <property type="molecule type" value="Genomic_DNA"/>
</dbReference>
<gene>
    <name evidence="5" type="ORF">CK203_046642</name>
</gene>
<organism evidence="5 6">
    <name type="scientific">Vitis vinifera</name>
    <name type="common">Grape</name>
    <dbReference type="NCBI Taxonomy" id="29760"/>
    <lineage>
        <taxon>Eukaryota</taxon>
        <taxon>Viridiplantae</taxon>
        <taxon>Streptophyta</taxon>
        <taxon>Embryophyta</taxon>
        <taxon>Tracheophyta</taxon>
        <taxon>Spermatophyta</taxon>
        <taxon>Magnoliopsida</taxon>
        <taxon>eudicotyledons</taxon>
        <taxon>Gunneridae</taxon>
        <taxon>Pentapetalae</taxon>
        <taxon>rosids</taxon>
        <taxon>Vitales</taxon>
        <taxon>Vitaceae</taxon>
        <taxon>Viteae</taxon>
        <taxon>Vitis</taxon>
    </lineage>
</organism>
<feature type="domain" description="DUF4216" evidence="2">
    <location>
        <begin position="865"/>
        <end position="937"/>
    </location>
</feature>
<dbReference type="PANTHER" id="PTHR10775">
    <property type="entry name" value="OS08G0208400 PROTEIN"/>
    <property type="match status" value="1"/>
</dbReference>
<dbReference type="InterPro" id="IPR025312">
    <property type="entry name" value="DUF4216"/>
</dbReference>
<dbReference type="Pfam" id="PF13960">
    <property type="entry name" value="DUF4218"/>
    <property type="match status" value="1"/>
</dbReference>